<evidence type="ECO:0000256" key="4">
    <source>
        <dbReference type="ARBA" id="ARBA00023237"/>
    </source>
</evidence>
<evidence type="ECO:0000313" key="6">
    <source>
        <dbReference type="EMBL" id="KGQ22991.2"/>
    </source>
</evidence>
<organism evidence="6 7">
    <name type="scientific">Thermus filiformis</name>
    <dbReference type="NCBI Taxonomy" id="276"/>
    <lineage>
        <taxon>Bacteria</taxon>
        <taxon>Thermotogati</taxon>
        <taxon>Deinococcota</taxon>
        <taxon>Deinococci</taxon>
        <taxon>Thermales</taxon>
        <taxon>Thermaceae</taxon>
        <taxon>Thermus</taxon>
    </lineage>
</organism>
<keyword evidence="4" id="KW-0998">Cell outer membrane</keyword>
<keyword evidence="7" id="KW-1185">Reference proteome</keyword>
<proteinExistence type="predicted"/>
<dbReference type="GO" id="GO:0042597">
    <property type="term" value="C:periplasmic space"/>
    <property type="evidence" value="ECO:0007669"/>
    <property type="project" value="UniProtKB-SubCell"/>
</dbReference>
<dbReference type="RefSeq" id="WP_038060591.1">
    <property type="nucleotide sequence ID" value="NZ_JPSL02000040.1"/>
</dbReference>
<sequence length="151" mass="16646">MNALRSSLHRGFTLIELLVVMSILAILFALASFQGRRTLQGQEEAAFLSTLQNLFWQGATEAASRGENLDLVRTGNRLELRQGSRTLKGVDIPQGVALSIPEGTFVRFTPPGKLRNPQGNELTSPLTFTVSVRGRTYRYTLSLIGETKVEP</sequence>
<keyword evidence="5" id="KW-0812">Transmembrane</keyword>
<dbReference type="Proteomes" id="UP000030364">
    <property type="component" value="Unassembled WGS sequence"/>
</dbReference>
<dbReference type="InterPro" id="IPR012902">
    <property type="entry name" value="N_methyl_site"/>
</dbReference>
<evidence type="ECO:0000256" key="2">
    <source>
        <dbReference type="ARBA" id="ARBA00004418"/>
    </source>
</evidence>
<keyword evidence="3" id="KW-0574">Periplasm</keyword>
<dbReference type="EMBL" id="JPSL02000040">
    <property type="protein sequence ID" value="KGQ22991.2"/>
    <property type="molecule type" value="Genomic_DNA"/>
</dbReference>
<evidence type="ECO:0000313" key="7">
    <source>
        <dbReference type="Proteomes" id="UP000030364"/>
    </source>
</evidence>
<comment type="subcellular location">
    <subcellularLocation>
        <location evidence="1">Cell outer membrane</location>
        <topology evidence="1">Single-pass membrane protein</topology>
    </subcellularLocation>
    <subcellularLocation>
        <location evidence="2">Periplasm</location>
    </subcellularLocation>
</comment>
<name>A0A0A2WS42_THEFI</name>
<dbReference type="InterPro" id="IPR045584">
    <property type="entry name" value="Pilin-like"/>
</dbReference>
<dbReference type="PROSITE" id="PS00409">
    <property type="entry name" value="PROKAR_NTER_METHYL"/>
    <property type="match status" value="1"/>
</dbReference>
<protein>
    <submittedName>
        <fullName evidence="6">Type IV pilin</fullName>
    </submittedName>
</protein>
<dbReference type="NCBIfam" id="TIGR02532">
    <property type="entry name" value="IV_pilin_GFxxxE"/>
    <property type="match status" value="1"/>
</dbReference>
<keyword evidence="5" id="KW-0472">Membrane</keyword>
<comment type="caution">
    <text evidence="6">The sequence shown here is derived from an EMBL/GenBank/DDBJ whole genome shotgun (WGS) entry which is preliminary data.</text>
</comment>
<gene>
    <name evidence="6" type="ORF">THFILI_09710</name>
</gene>
<evidence type="ECO:0000256" key="3">
    <source>
        <dbReference type="ARBA" id="ARBA00022764"/>
    </source>
</evidence>
<accession>A0A0A2WS42</accession>
<dbReference type="SUPFAM" id="SSF54523">
    <property type="entry name" value="Pili subunits"/>
    <property type="match status" value="1"/>
</dbReference>
<dbReference type="STRING" id="276.THFILI_09710"/>
<feature type="transmembrane region" description="Helical" evidence="5">
    <location>
        <begin position="12"/>
        <end position="33"/>
    </location>
</feature>
<reference evidence="6 7" key="1">
    <citation type="journal article" date="2015" name="Genome Announc.">
        <title>Draft Genome Sequence of the Thermophile Thermus filiformis ATCC 43280, Producer of Carotenoid-(Di)glucoside-Branched Fatty Acid (Di)esters and Source of Hyperthermostable Enzymes of Biotechnological Interest.</title>
        <authorList>
            <person name="Mandelli F."/>
            <person name="Oliveira Ramires B."/>
            <person name="Couger M.B."/>
            <person name="Paixao D.A."/>
            <person name="Camilo C.M."/>
            <person name="Polikarpov I."/>
            <person name="Prade R."/>
            <person name="Riano-Pachon D.M."/>
            <person name="Squina F.M."/>
        </authorList>
    </citation>
    <scope>NUCLEOTIDE SEQUENCE [LARGE SCALE GENOMIC DNA]</scope>
    <source>
        <strain evidence="6 7">ATCC 43280</strain>
    </source>
</reference>
<evidence type="ECO:0000256" key="1">
    <source>
        <dbReference type="ARBA" id="ARBA00004203"/>
    </source>
</evidence>
<evidence type="ECO:0000256" key="5">
    <source>
        <dbReference type="SAM" id="Phobius"/>
    </source>
</evidence>
<dbReference type="Gene3D" id="3.30.700.10">
    <property type="entry name" value="Glycoprotein, Type 4 Pilin"/>
    <property type="match status" value="1"/>
</dbReference>
<dbReference type="Pfam" id="PF07963">
    <property type="entry name" value="N_methyl"/>
    <property type="match status" value="1"/>
</dbReference>
<dbReference type="GO" id="GO:0009279">
    <property type="term" value="C:cell outer membrane"/>
    <property type="evidence" value="ECO:0007669"/>
    <property type="project" value="UniProtKB-SubCell"/>
</dbReference>
<keyword evidence="5" id="KW-1133">Transmembrane helix</keyword>
<dbReference type="AlphaFoldDB" id="A0A0A2WS42"/>